<dbReference type="PANTHER" id="PTHR10322">
    <property type="entry name" value="DNA POLYMERASE CATALYTIC SUBUNIT"/>
    <property type="match status" value="1"/>
</dbReference>
<dbReference type="GO" id="GO:0003677">
    <property type="term" value="F:DNA binding"/>
    <property type="evidence" value="ECO:0007669"/>
    <property type="project" value="UniProtKB-KW"/>
</dbReference>
<keyword evidence="11" id="KW-1185">Reference proteome</keyword>
<dbReference type="FunFam" id="3.90.1600.10:FF:000030">
    <property type="entry name" value="DNA polymerase II"/>
    <property type="match status" value="1"/>
</dbReference>
<dbReference type="SUPFAM" id="SSF53098">
    <property type="entry name" value="Ribonuclease H-like"/>
    <property type="match status" value="1"/>
</dbReference>
<dbReference type="NCBIfam" id="NF004421">
    <property type="entry name" value="PRK05762.1-2"/>
    <property type="match status" value="1"/>
</dbReference>
<dbReference type="EMBL" id="CP014782">
    <property type="protein sequence ID" value="AQS37019.1"/>
    <property type="molecule type" value="Genomic_DNA"/>
</dbReference>
<evidence type="ECO:0000259" key="9">
    <source>
        <dbReference type="Pfam" id="PF03104"/>
    </source>
</evidence>
<dbReference type="GO" id="GO:0008296">
    <property type="term" value="F:3'-5'-DNA exonuclease activity"/>
    <property type="evidence" value="ECO:0007669"/>
    <property type="project" value="TreeGrafter"/>
</dbReference>
<evidence type="ECO:0000256" key="2">
    <source>
        <dbReference type="ARBA" id="ARBA00022679"/>
    </source>
</evidence>
<reference evidence="10 11" key="1">
    <citation type="submission" date="2016-03" db="EMBL/GenBank/DDBJ databases">
        <title>Complete genome sequence of Shewanella psychrophila WP2, a deep sea bacterium isolated from west Pacific sediment.</title>
        <authorList>
            <person name="Xu G."/>
            <person name="Jian H."/>
        </authorList>
    </citation>
    <scope>NUCLEOTIDE SEQUENCE [LARGE SCALE GENOMIC DNA]</scope>
    <source>
        <strain evidence="10 11">WP2</strain>
    </source>
</reference>
<dbReference type="InterPro" id="IPR043502">
    <property type="entry name" value="DNA/RNA_pol_sf"/>
</dbReference>
<evidence type="ECO:0000256" key="7">
    <source>
        <dbReference type="RuleBase" id="RU000442"/>
    </source>
</evidence>
<evidence type="ECO:0000256" key="4">
    <source>
        <dbReference type="ARBA" id="ARBA00022932"/>
    </source>
</evidence>
<dbReference type="InterPro" id="IPR012337">
    <property type="entry name" value="RNaseH-like_sf"/>
</dbReference>
<evidence type="ECO:0000259" key="8">
    <source>
        <dbReference type="Pfam" id="PF00136"/>
    </source>
</evidence>
<dbReference type="InterPro" id="IPR036397">
    <property type="entry name" value="RNaseH_sf"/>
</dbReference>
<dbReference type="AlphaFoldDB" id="A0A1S6HND7"/>
<dbReference type="CDD" id="cd05537">
    <property type="entry name" value="POLBc_Pol_II"/>
    <property type="match status" value="1"/>
</dbReference>
<keyword evidence="3 7" id="KW-0548">Nucleotidyltransferase</keyword>
<protein>
    <recommendedName>
        <fullName evidence="7">DNA polymerase</fullName>
        <ecNumber evidence="7">2.7.7.7</ecNumber>
    </recommendedName>
</protein>
<gene>
    <name evidence="10" type="ORF">Sps_01855</name>
</gene>
<dbReference type="PROSITE" id="PS00116">
    <property type="entry name" value="DNA_POLYMERASE_B"/>
    <property type="match status" value="1"/>
</dbReference>
<evidence type="ECO:0000256" key="5">
    <source>
        <dbReference type="ARBA" id="ARBA00023125"/>
    </source>
</evidence>
<dbReference type="SUPFAM" id="SSF56672">
    <property type="entry name" value="DNA/RNA polymerases"/>
    <property type="match status" value="1"/>
</dbReference>
<comment type="similarity">
    <text evidence="1 7">Belongs to the DNA polymerase type-B family.</text>
</comment>
<dbReference type="RefSeq" id="WP_077752239.1">
    <property type="nucleotide sequence ID" value="NZ_CP014782.1"/>
</dbReference>
<comment type="catalytic activity">
    <reaction evidence="6 7">
        <text>DNA(n) + a 2'-deoxyribonucleoside 5'-triphosphate = DNA(n+1) + diphosphate</text>
        <dbReference type="Rhea" id="RHEA:22508"/>
        <dbReference type="Rhea" id="RHEA-COMP:17339"/>
        <dbReference type="Rhea" id="RHEA-COMP:17340"/>
        <dbReference type="ChEBI" id="CHEBI:33019"/>
        <dbReference type="ChEBI" id="CHEBI:61560"/>
        <dbReference type="ChEBI" id="CHEBI:173112"/>
        <dbReference type="EC" id="2.7.7.7"/>
    </reaction>
</comment>
<feature type="domain" description="DNA-directed DNA polymerase family B exonuclease" evidence="9">
    <location>
        <begin position="187"/>
        <end position="322"/>
    </location>
</feature>
<dbReference type="SMART" id="SM00486">
    <property type="entry name" value="POLBc"/>
    <property type="match status" value="1"/>
</dbReference>
<dbReference type="Gene3D" id="3.30.420.10">
    <property type="entry name" value="Ribonuclease H-like superfamily/Ribonuclease H"/>
    <property type="match status" value="1"/>
</dbReference>
<evidence type="ECO:0000313" key="10">
    <source>
        <dbReference type="EMBL" id="AQS37019.1"/>
    </source>
</evidence>
<dbReference type="InterPro" id="IPR006133">
    <property type="entry name" value="DNA-dir_DNA_pol_B_exonuc"/>
</dbReference>
<dbReference type="Gene3D" id="2.40.50.590">
    <property type="match status" value="1"/>
</dbReference>
<dbReference type="CDD" id="cd05784">
    <property type="entry name" value="DNA_polB_II_exo"/>
    <property type="match status" value="1"/>
</dbReference>
<proteinExistence type="inferred from homology"/>
<dbReference type="InterPro" id="IPR050240">
    <property type="entry name" value="DNA_pol_type-B"/>
</dbReference>
<name>A0A1S6HND7_9GAMM</name>
<keyword evidence="2 7" id="KW-0808">Transferase</keyword>
<evidence type="ECO:0000256" key="3">
    <source>
        <dbReference type="ARBA" id="ARBA00022695"/>
    </source>
</evidence>
<dbReference type="PRINTS" id="PR00106">
    <property type="entry name" value="DNAPOLB"/>
</dbReference>
<dbReference type="InterPro" id="IPR023211">
    <property type="entry name" value="DNA_pol_palm_dom_sf"/>
</dbReference>
<organism evidence="10 11">
    <name type="scientific">Shewanella psychrophila</name>
    <dbReference type="NCBI Taxonomy" id="225848"/>
    <lineage>
        <taxon>Bacteria</taxon>
        <taxon>Pseudomonadati</taxon>
        <taxon>Pseudomonadota</taxon>
        <taxon>Gammaproteobacteria</taxon>
        <taxon>Alteromonadales</taxon>
        <taxon>Shewanellaceae</taxon>
        <taxon>Shewanella</taxon>
    </lineage>
</organism>
<dbReference type="OrthoDB" id="5807460at2"/>
<dbReference type="KEGG" id="spsw:Sps_01855"/>
<dbReference type="Proteomes" id="UP000189545">
    <property type="component" value="Chromosome"/>
</dbReference>
<dbReference type="STRING" id="225848.Sps_01855"/>
<dbReference type="GO" id="GO:0045004">
    <property type="term" value="P:DNA replication proofreading"/>
    <property type="evidence" value="ECO:0007669"/>
    <property type="project" value="TreeGrafter"/>
</dbReference>
<keyword evidence="7" id="KW-0235">DNA replication</keyword>
<evidence type="ECO:0000313" key="11">
    <source>
        <dbReference type="Proteomes" id="UP000189545"/>
    </source>
</evidence>
<evidence type="ECO:0000256" key="6">
    <source>
        <dbReference type="ARBA" id="ARBA00049244"/>
    </source>
</evidence>
<dbReference type="InterPro" id="IPR042087">
    <property type="entry name" value="DNA_pol_B_thumb"/>
</dbReference>
<dbReference type="GO" id="GO:0003887">
    <property type="term" value="F:DNA-directed DNA polymerase activity"/>
    <property type="evidence" value="ECO:0007669"/>
    <property type="project" value="UniProtKB-KW"/>
</dbReference>
<dbReference type="InterPro" id="IPR017964">
    <property type="entry name" value="DNA-dir_DNA_pol_B_CS"/>
</dbReference>
<sequence length="811" mass="91685">MPVKPSSELSGTSSVKGRILSRHTVQHSGMVWLHYYIKTSDGPILVRVPQAEYVCFCATKDLLRLQALPELAKVRQVELSLTNFNGDPVTAIYTSSSQVFRHVIRGAVDLAIPLFETDVRPEHRYLIERYIALDVEFIGQLEPQTQGELARFTATRARKSAVDIQLKAISLDFECSMSGELYSVGLYGKAMDVEYKKVIMVGSPKQISSDESTIADDQTDYIQWVADERGLILRLIDWFDEYDPDIIIGWAVVTFDLALIYRRAKLLGIELTLGRGGTVLSWKVPDKYRPETLSLPGRVVLDGIDWLKAAFYRFDSFSLESVSRALLEEGKALPSGEKGVQNRGEEITELFHHDKAALAHYNLTDSRLVWDVFKKTQLFEFALERSRLTGLELGRVGASVAAFNNLYLPHLHRAGFVAPAMAMSQGLESPGGYVMNSIPGLYKHILVLDFKSLYPSIIRTFLIDPKGLIKGLSEPEADNVDGFLGAKFSRDSPILPELIKTLSEHREEAKAEKNAPLSQAIKIIMNSLYGVLGSRGCVFHDARLASSITLRGHQIMKQTRAWIEELGYQVIYGDTDSTFVWLGQDPEDIDVDKIGQGLVKTINSQWKHKLDKEMKLACHLELEFECHYEQFFMPTLRGSTEGSKKRYVGALTNNEGELQLVFKGMEQVRSDWSPLARRIQESLYYRLFSKQDVMAFLQEVVNDLMQGKLDEELVFSKRLRRDIADYTAKSSPHVKAAKMMCDFSGSERFSKRGTKVEYLMTLNGAEPIQYRQSTIDYHYYLTRQLAPIAEPVLGLLDKRFSDIASKQMSLI</sequence>
<dbReference type="Gene3D" id="3.90.1600.10">
    <property type="entry name" value="Palm domain of DNA polymerase"/>
    <property type="match status" value="2"/>
</dbReference>
<feature type="domain" description="DNA-directed DNA polymerase family B multifunctional" evidence="8">
    <location>
        <begin position="408"/>
        <end position="784"/>
    </location>
</feature>
<dbReference type="Pfam" id="PF03104">
    <property type="entry name" value="DNA_pol_B_exo1"/>
    <property type="match status" value="1"/>
</dbReference>
<accession>A0A1S6HND7</accession>
<dbReference type="GO" id="GO:0000166">
    <property type="term" value="F:nucleotide binding"/>
    <property type="evidence" value="ECO:0007669"/>
    <property type="project" value="InterPro"/>
</dbReference>
<dbReference type="InterPro" id="IPR006172">
    <property type="entry name" value="DNA-dir_DNA_pol_B"/>
</dbReference>
<dbReference type="Pfam" id="PF00136">
    <property type="entry name" value="DNA_pol_B"/>
    <property type="match status" value="1"/>
</dbReference>
<dbReference type="EC" id="2.7.7.7" evidence="7"/>
<dbReference type="Gene3D" id="1.10.132.60">
    <property type="entry name" value="DNA polymerase family B, C-terminal domain"/>
    <property type="match status" value="1"/>
</dbReference>
<dbReference type="PANTHER" id="PTHR10322:SF23">
    <property type="entry name" value="DNA POLYMERASE DELTA CATALYTIC SUBUNIT"/>
    <property type="match status" value="1"/>
</dbReference>
<keyword evidence="4 7" id="KW-0239">DNA-directed DNA polymerase</keyword>
<keyword evidence="5 7" id="KW-0238">DNA-binding</keyword>
<dbReference type="GO" id="GO:0009432">
    <property type="term" value="P:SOS response"/>
    <property type="evidence" value="ECO:0007669"/>
    <property type="project" value="TreeGrafter"/>
</dbReference>
<dbReference type="InterPro" id="IPR006134">
    <property type="entry name" value="DNA-dir_DNA_pol_B_multi_dom"/>
</dbReference>
<evidence type="ECO:0000256" key="1">
    <source>
        <dbReference type="ARBA" id="ARBA00005755"/>
    </source>
</evidence>